<organism evidence="6 7">
    <name type="scientific">Thraustotheca clavata</name>
    <dbReference type="NCBI Taxonomy" id="74557"/>
    <lineage>
        <taxon>Eukaryota</taxon>
        <taxon>Sar</taxon>
        <taxon>Stramenopiles</taxon>
        <taxon>Oomycota</taxon>
        <taxon>Saprolegniomycetes</taxon>
        <taxon>Saprolegniales</taxon>
        <taxon>Achlyaceae</taxon>
        <taxon>Thraustotheca</taxon>
    </lineage>
</organism>
<dbReference type="AlphaFoldDB" id="A0A1V9ZVH5"/>
<comment type="subcellular location">
    <subcellularLocation>
        <location evidence="1">Membrane</location>
        <topology evidence="1">Multi-pass membrane protein</topology>
    </subcellularLocation>
</comment>
<feature type="transmembrane region" description="Helical" evidence="5">
    <location>
        <begin position="312"/>
        <end position="334"/>
    </location>
</feature>
<dbReference type="PANTHER" id="PTHR21576">
    <property type="entry name" value="UNCHARACTERIZED NODULIN-LIKE PROTEIN"/>
    <property type="match status" value="1"/>
</dbReference>
<protein>
    <submittedName>
        <fullName evidence="6">Major Facilitator Superfamily (MFS)</fullName>
    </submittedName>
</protein>
<dbReference type="Gene3D" id="1.20.1250.20">
    <property type="entry name" value="MFS general substrate transporter like domains"/>
    <property type="match status" value="2"/>
</dbReference>
<gene>
    <name evidence="6" type="ORF">THRCLA_05586</name>
</gene>
<evidence type="ECO:0000256" key="1">
    <source>
        <dbReference type="ARBA" id="ARBA00004141"/>
    </source>
</evidence>
<dbReference type="EMBL" id="JNBS01001301">
    <property type="protein sequence ID" value="OQS02008.1"/>
    <property type="molecule type" value="Genomic_DNA"/>
</dbReference>
<feature type="transmembrane region" description="Helical" evidence="5">
    <location>
        <begin position="346"/>
        <end position="365"/>
    </location>
</feature>
<accession>A0A1V9ZVH5</accession>
<keyword evidence="2 5" id="KW-0812">Transmembrane</keyword>
<feature type="transmembrane region" description="Helical" evidence="5">
    <location>
        <begin position="135"/>
        <end position="154"/>
    </location>
</feature>
<keyword evidence="3 5" id="KW-1133">Transmembrane helix</keyword>
<name>A0A1V9ZVH5_9STRA</name>
<evidence type="ECO:0000256" key="5">
    <source>
        <dbReference type="SAM" id="Phobius"/>
    </source>
</evidence>
<evidence type="ECO:0000256" key="3">
    <source>
        <dbReference type="ARBA" id="ARBA00022989"/>
    </source>
</evidence>
<evidence type="ECO:0000313" key="7">
    <source>
        <dbReference type="Proteomes" id="UP000243217"/>
    </source>
</evidence>
<dbReference type="InterPro" id="IPR011701">
    <property type="entry name" value="MFS"/>
</dbReference>
<feature type="transmembrane region" description="Helical" evidence="5">
    <location>
        <begin position="72"/>
        <end position="88"/>
    </location>
</feature>
<sequence length="414" mass="45693">MVEITRPLSIAAGAIIFTSLGSSYAISAWNNQLKCALNMTQPEIAFVSLCYSFGMYTTILAGVFHDRFGTKLTMLFAFMLLCPSYAMASYLSTRPLLPKWYIALCFGAIGQAGGFAIVAGLAANEGIYGDYHRGTIVGFLMAVYSAGGALFAYIYHGVFDNRINGYFEFMSIEHGFMCIFGLLFLIPPKSLKQNNQEDVPLLPSPVKDITLQALLTDIRFWLLFVPVMIGVGSALFVLNNIAFIVESAGVSLHLVPIYVSTFSMCNMFGRFLMGFLSDYFAAAHSRAWFLSCGVVFMAITQLIFLLCPVEYLWLPIACSGLAEGFIYSMFPVVTRELFGNLHFGKNFGLISLANAVGFPLILGPLSSLIYREASQGDKCFGSQCFSPMYLVIFCMCLLALWSSIRLQRYMPQAV</sequence>
<feature type="transmembrane region" description="Helical" evidence="5">
    <location>
        <begin position="166"/>
        <end position="186"/>
    </location>
</feature>
<dbReference type="Pfam" id="PF07690">
    <property type="entry name" value="MFS_1"/>
    <property type="match status" value="1"/>
</dbReference>
<dbReference type="PANTHER" id="PTHR21576:SF158">
    <property type="entry name" value="RIBOSOMAL RNA-PROCESSING PROTEIN 12-LIKE CONSERVED DOMAIN-CONTAINING PROTEIN"/>
    <property type="match status" value="1"/>
</dbReference>
<evidence type="ECO:0000313" key="6">
    <source>
        <dbReference type="EMBL" id="OQS02008.1"/>
    </source>
</evidence>
<evidence type="ECO:0000256" key="4">
    <source>
        <dbReference type="ARBA" id="ARBA00023136"/>
    </source>
</evidence>
<proteinExistence type="predicted"/>
<evidence type="ECO:0000256" key="2">
    <source>
        <dbReference type="ARBA" id="ARBA00022692"/>
    </source>
</evidence>
<dbReference type="OrthoDB" id="410267at2759"/>
<feature type="transmembrane region" description="Helical" evidence="5">
    <location>
        <begin position="220"/>
        <end position="245"/>
    </location>
</feature>
<feature type="transmembrane region" description="Helical" evidence="5">
    <location>
        <begin position="288"/>
        <end position="306"/>
    </location>
</feature>
<reference evidence="6 7" key="1">
    <citation type="journal article" date="2014" name="Genome Biol. Evol.">
        <title>The secreted proteins of Achlya hypogyna and Thraustotheca clavata identify the ancestral oomycete secretome and reveal gene acquisitions by horizontal gene transfer.</title>
        <authorList>
            <person name="Misner I."/>
            <person name="Blouin N."/>
            <person name="Leonard G."/>
            <person name="Richards T.A."/>
            <person name="Lane C.E."/>
        </authorList>
    </citation>
    <scope>NUCLEOTIDE SEQUENCE [LARGE SCALE GENOMIC DNA]</scope>
    <source>
        <strain evidence="6 7">ATCC 34112</strain>
    </source>
</reference>
<dbReference type="InterPro" id="IPR036259">
    <property type="entry name" value="MFS_trans_sf"/>
</dbReference>
<dbReference type="GO" id="GO:0016020">
    <property type="term" value="C:membrane"/>
    <property type="evidence" value="ECO:0007669"/>
    <property type="project" value="UniProtKB-SubCell"/>
</dbReference>
<feature type="transmembrane region" description="Helical" evidence="5">
    <location>
        <begin position="257"/>
        <end position="276"/>
    </location>
</feature>
<feature type="transmembrane region" description="Helical" evidence="5">
    <location>
        <begin position="44"/>
        <end position="65"/>
    </location>
</feature>
<keyword evidence="7" id="KW-1185">Reference proteome</keyword>
<keyword evidence="4 5" id="KW-0472">Membrane</keyword>
<dbReference type="GO" id="GO:0022857">
    <property type="term" value="F:transmembrane transporter activity"/>
    <property type="evidence" value="ECO:0007669"/>
    <property type="project" value="InterPro"/>
</dbReference>
<dbReference type="SUPFAM" id="SSF103473">
    <property type="entry name" value="MFS general substrate transporter"/>
    <property type="match status" value="1"/>
</dbReference>
<feature type="transmembrane region" description="Helical" evidence="5">
    <location>
        <begin position="385"/>
        <end position="404"/>
    </location>
</feature>
<dbReference type="Proteomes" id="UP000243217">
    <property type="component" value="Unassembled WGS sequence"/>
</dbReference>
<dbReference type="STRING" id="74557.A0A1V9ZVH5"/>
<comment type="caution">
    <text evidence="6">The sequence shown here is derived from an EMBL/GenBank/DDBJ whole genome shotgun (WGS) entry which is preliminary data.</text>
</comment>
<feature type="transmembrane region" description="Helical" evidence="5">
    <location>
        <begin position="100"/>
        <end position="123"/>
    </location>
</feature>